<evidence type="ECO:0000259" key="7">
    <source>
        <dbReference type="PROSITE" id="PS51225"/>
    </source>
</evidence>
<keyword evidence="2 5" id="KW-0812">Transmembrane</keyword>
<name>A0AAV6U8W9_9ARAC</name>
<dbReference type="GO" id="GO:0016020">
    <property type="term" value="C:membrane"/>
    <property type="evidence" value="ECO:0007669"/>
    <property type="project" value="UniProtKB-SubCell"/>
</dbReference>
<gene>
    <name evidence="8" type="ORF">JTE90_007467</name>
</gene>
<protein>
    <recommendedName>
        <fullName evidence="7">MARVEL domain-containing protein</fullName>
    </recommendedName>
</protein>
<dbReference type="EMBL" id="JAFNEN010000560">
    <property type="protein sequence ID" value="KAG8180512.1"/>
    <property type="molecule type" value="Genomic_DNA"/>
</dbReference>
<keyword evidence="3 6" id="KW-1133">Transmembrane helix</keyword>
<sequence length="153" mass="16650">MSVPSESVFSLNVEYLKSKAGILRISEATIALCGLICESQIGWCMYSSTRLYNYVVLSTIILSLSILVLFAFQLDKIATFINWPISVFLRDVVSTVLYLIATILMMVAIGSCIYGKTAIIFAAMFGVCGTVVVGTLAFFNYLVIKGGRTATTV</sequence>
<evidence type="ECO:0000256" key="4">
    <source>
        <dbReference type="ARBA" id="ARBA00023136"/>
    </source>
</evidence>
<keyword evidence="4 5" id="KW-0472">Membrane</keyword>
<accession>A0AAV6U8W9</accession>
<evidence type="ECO:0000256" key="5">
    <source>
        <dbReference type="PROSITE-ProRule" id="PRU00581"/>
    </source>
</evidence>
<evidence type="ECO:0000256" key="3">
    <source>
        <dbReference type="ARBA" id="ARBA00022989"/>
    </source>
</evidence>
<evidence type="ECO:0000256" key="1">
    <source>
        <dbReference type="ARBA" id="ARBA00004141"/>
    </source>
</evidence>
<proteinExistence type="predicted"/>
<evidence type="ECO:0000313" key="8">
    <source>
        <dbReference type="EMBL" id="KAG8180512.1"/>
    </source>
</evidence>
<reference evidence="8 9" key="1">
    <citation type="journal article" date="2022" name="Nat. Ecol. Evol.">
        <title>A masculinizing supergene underlies an exaggerated male reproductive morph in a spider.</title>
        <authorList>
            <person name="Hendrickx F."/>
            <person name="De Corte Z."/>
            <person name="Sonet G."/>
            <person name="Van Belleghem S.M."/>
            <person name="Kostlbacher S."/>
            <person name="Vangestel C."/>
        </authorList>
    </citation>
    <scope>NUCLEOTIDE SEQUENCE [LARGE SCALE GENOMIC DNA]</scope>
    <source>
        <strain evidence="8">W744_W776</strain>
    </source>
</reference>
<evidence type="ECO:0000256" key="2">
    <source>
        <dbReference type="ARBA" id="ARBA00022692"/>
    </source>
</evidence>
<feature type="transmembrane region" description="Helical" evidence="6">
    <location>
        <begin position="92"/>
        <end position="114"/>
    </location>
</feature>
<keyword evidence="9" id="KW-1185">Reference proteome</keyword>
<evidence type="ECO:0000256" key="6">
    <source>
        <dbReference type="SAM" id="Phobius"/>
    </source>
</evidence>
<feature type="domain" description="MARVEL" evidence="7">
    <location>
        <begin position="15"/>
        <end position="145"/>
    </location>
</feature>
<dbReference type="InterPro" id="IPR008253">
    <property type="entry name" value="Marvel"/>
</dbReference>
<organism evidence="8 9">
    <name type="scientific">Oedothorax gibbosus</name>
    <dbReference type="NCBI Taxonomy" id="931172"/>
    <lineage>
        <taxon>Eukaryota</taxon>
        <taxon>Metazoa</taxon>
        <taxon>Ecdysozoa</taxon>
        <taxon>Arthropoda</taxon>
        <taxon>Chelicerata</taxon>
        <taxon>Arachnida</taxon>
        <taxon>Araneae</taxon>
        <taxon>Araneomorphae</taxon>
        <taxon>Entelegynae</taxon>
        <taxon>Araneoidea</taxon>
        <taxon>Linyphiidae</taxon>
        <taxon>Erigoninae</taxon>
        <taxon>Oedothorax</taxon>
    </lineage>
</organism>
<feature type="transmembrane region" description="Helical" evidence="6">
    <location>
        <begin position="51"/>
        <end position="72"/>
    </location>
</feature>
<dbReference type="AlphaFoldDB" id="A0AAV6U8W9"/>
<comment type="caution">
    <text evidence="8">The sequence shown here is derived from an EMBL/GenBank/DDBJ whole genome shotgun (WGS) entry which is preliminary data.</text>
</comment>
<evidence type="ECO:0000313" key="9">
    <source>
        <dbReference type="Proteomes" id="UP000827092"/>
    </source>
</evidence>
<feature type="transmembrane region" description="Helical" evidence="6">
    <location>
        <begin position="20"/>
        <end position="39"/>
    </location>
</feature>
<dbReference type="Proteomes" id="UP000827092">
    <property type="component" value="Unassembled WGS sequence"/>
</dbReference>
<comment type="subcellular location">
    <subcellularLocation>
        <location evidence="1">Membrane</location>
        <topology evidence="1">Multi-pass membrane protein</topology>
    </subcellularLocation>
</comment>
<feature type="transmembrane region" description="Helical" evidence="6">
    <location>
        <begin position="121"/>
        <end position="144"/>
    </location>
</feature>
<dbReference type="Pfam" id="PF01284">
    <property type="entry name" value="MARVEL"/>
    <property type="match status" value="1"/>
</dbReference>
<dbReference type="PROSITE" id="PS51225">
    <property type="entry name" value="MARVEL"/>
    <property type="match status" value="1"/>
</dbReference>